<feature type="domain" description="Glycosyltransferase 2-like" evidence="2">
    <location>
        <begin position="9"/>
        <end position="136"/>
    </location>
</feature>
<dbReference type="Proteomes" id="UP000619101">
    <property type="component" value="Unassembled WGS sequence"/>
</dbReference>
<dbReference type="RefSeq" id="WP_191700843.1">
    <property type="nucleotide sequence ID" value="NZ_JACSPZ010000006.1"/>
</dbReference>
<sequence>MKTILPKVSIIIPTYNCAQYIELALLSALEQTYQNKEIIIIDDGSTDDTRAVLKKYIKNKDVNYIYQENQGVSQARNTGISVAQGSYVATLDADDTWSNTRLEKMIAFLEENDYDIAISNFYIVDEYRRRIKSNAAFPEGYTHPPVEKQYSSLLKEATAFALMVVKKDILIDVDCYDVSLKGEAEDYDLWLRLLSEKKKWGYYPEPLVEMMVRVGSLSKGYSKNRKAALKKIFNKQIPIIGNLKAYMYYRYHLGGYRLDMLIVSYREKNIAKINKHIFILMRSPIFSSTILLKKLIQFRRYV</sequence>
<evidence type="ECO:0000313" key="3">
    <source>
        <dbReference type="EMBL" id="MBD8037770.1"/>
    </source>
</evidence>
<dbReference type="PANTHER" id="PTHR22916">
    <property type="entry name" value="GLYCOSYLTRANSFERASE"/>
    <property type="match status" value="1"/>
</dbReference>
<name>A0ABR8Y0N7_9BACL</name>
<dbReference type="SUPFAM" id="SSF53448">
    <property type="entry name" value="Nucleotide-diphospho-sugar transferases"/>
    <property type="match status" value="1"/>
</dbReference>
<evidence type="ECO:0000313" key="4">
    <source>
        <dbReference type="Proteomes" id="UP000619101"/>
    </source>
</evidence>
<dbReference type="EMBL" id="JACSPZ010000006">
    <property type="protein sequence ID" value="MBD8037770.1"/>
    <property type="molecule type" value="Genomic_DNA"/>
</dbReference>
<dbReference type="PANTHER" id="PTHR22916:SF3">
    <property type="entry name" value="UDP-GLCNAC:BETAGAL BETA-1,3-N-ACETYLGLUCOSAMINYLTRANSFERASE-LIKE PROTEIN 1"/>
    <property type="match status" value="1"/>
</dbReference>
<reference evidence="3 4" key="1">
    <citation type="submission" date="2020-08" db="EMBL/GenBank/DDBJ databases">
        <title>A Genomic Blueprint of the Chicken Gut Microbiome.</title>
        <authorList>
            <person name="Gilroy R."/>
            <person name="Ravi A."/>
            <person name="Getino M."/>
            <person name="Pursley I."/>
            <person name="Horton D.L."/>
            <person name="Alikhan N.-F."/>
            <person name="Baker D."/>
            <person name="Gharbi K."/>
            <person name="Hall N."/>
            <person name="Watson M."/>
            <person name="Adriaenssens E.M."/>
            <person name="Foster-Nyarko E."/>
            <person name="Jarju S."/>
            <person name="Secka A."/>
            <person name="Antonio M."/>
            <person name="Oren A."/>
            <person name="Chaudhuri R."/>
            <person name="La Ragione R.M."/>
            <person name="Hildebrand F."/>
            <person name="Pallen M.J."/>
        </authorList>
    </citation>
    <scope>NUCLEOTIDE SEQUENCE [LARGE SCALE GENOMIC DNA]</scope>
    <source>
        <strain evidence="3 4">A46</strain>
    </source>
</reference>
<protein>
    <submittedName>
        <fullName evidence="3">Glycosyltransferase family 2 protein</fullName>
    </submittedName>
</protein>
<dbReference type="Gene3D" id="3.90.550.10">
    <property type="entry name" value="Spore Coat Polysaccharide Biosynthesis Protein SpsA, Chain A"/>
    <property type="match status" value="1"/>
</dbReference>
<proteinExistence type="inferred from homology"/>
<dbReference type="InterPro" id="IPR029044">
    <property type="entry name" value="Nucleotide-diphossugar_trans"/>
</dbReference>
<accession>A0ABR8Y0N7</accession>
<organism evidence="3 4">
    <name type="scientific">Solibacillus faecavium</name>
    <dbReference type="NCBI Taxonomy" id="2762221"/>
    <lineage>
        <taxon>Bacteria</taxon>
        <taxon>Bacillati</taxon>
        <taxon>Bacillota</taxon>
        <taxon>Bacilli</taxon>
        <taxon>Bacillales</taxon>
        <taxon>Caryophanaceae</taxon>
        <taxon>Solibacillus</taxon>
    </lineage>
</organism>
<comment type="caution">
    <text evidence="3">The sequence shown here is derived from an EMBL/GenBank/DDBJ whole genome shotgun (WGS) entry which is preliminary data.</text>
</comment>
<keyword evidence="4" id="KW-1185">Reference proteome</keyword>
<gene>
    <name evidence="3" type="ORF">H9635_13545</name>
</gene>
<evidence type="ECO:0000259" key="2">
    <source>
        <dbReference type="Pfam" id="PF00535"/>
    </source>
</evidence>
<dbReference type="Pfam" id="PF00535">
    <property type="entry name" value="Glycos_transf_2"/>
    <property type="match status" value="1"/>
</dbReference>
<dbReference type="InterPro" id="IPR001173">
    <property type="entry name" value="Glyco_trans_2-like"/>
</dbReference>
<comment type="similarity">
    <text evidence="1">Belongs to the glycosyltransferase 2 family.</text>
</comment>
<evidence type="ECO:0000256" key="1">
    <source>
        <dbReference type="ARBA" id="ARBA00006739"/>
    </source>
</evidence>